<dbReference type="InterPro" id="IPR036388">
    <property type="entry name" value="WH-like_DNA-bd_sf"/>
</dbReference>
<dbReference type="SMART" id="SM00448">
    <property type="entry name" value="REC"/>
    <property type="match status" value="1"/>
</dbReference>
<dbReference type="FunFam" id="1.10.10.10:FF:000018">
    <property type="entry name" value="DNA-binding response regulator ResD"/>
    <property type="match status" value="1"/>
</dbReference>
<dbReference type="CDD" id="cd00383">
    <property type="entry name" value="trans_reg_C"/>
    <property type="match status" value="1"/>
</dbReference>
<feature type="domain" description="OmpR/PhoB-type" evidence="11">
    <location>
        <begin position="169"/>
        <end position="268"/>
    </location>
</feature>
<protein>
    <recommendedName>
        <fullName evidence="14">Two-component response regulator YvrH</fullName>
    </recommendedName>
</protein>
<dbReference type="PANTHER" id="PTHR48111">
    <property type="entry name" value="REGULATOR OF RPOS"/>
    <property type="match status" value="1"/>
</dbReference>
<evidence type="ECO:0008006" key="14">
    <source>
        <dbReference type="Google" id="ProtNLM"/>
    </source>
</evidence>
<dbReference type="InterPro" id="IPR039420">
    <property type="entry name" value="WalR-like"/>
</dbReference>
<evidence type="ECO:0000259" key="11">
    <source>
        <dbReference type="PROSITE" id="PS51755"/>
    </source>
</evidence>
<gene>
    <name evidence="12" type="ORF">BSI_34110</name>
</gene>
<keyword evidence="2" id="KW-0963">Cytoplasm</keyword>
<organism evidence="12 13">
    <name type="scientific">Bacillus inaquosorum KCTC 13429</name>
    <dbReference type="NCBI Taxonomy" id="1236548"/>
    <lineage>
        <taxon>Bacteria</taxon>
        <taxon>Bacillati</taxon>
        <taxon>Bacillota</taxon>
        <taxon>Bacilli</taxon>
        <taxon>Bacillales</taxon>
        <taxon>Bacillaceae</taxon>
        <taxon>Bacillus</taxon>
    </lineage>
</organism>
<dbReference type="GO" id="GO:0032993">
    <property type="term" value="C:protein-DNA complex"/>
    <property type="evidence" value="ECO:0007669"/>
    <property type="project" value="TreeGrafter"/>
</dbReference>
<evidence type="ECO:0000256" key="4">
    <source>
        <dbReference type="ARBA" id="ARBA00023012"/>
    </source>
</evidence>
<dbReference type="PROSITE" id="PS51755">
    <property type="entry name" value="OMPR_PHOB"/>
    <property type="match status" value="1"/>
</dbReference>
<keyword evidence="4" id="KW-0902">Two-component regulatory system</keyword>
<evidence type="ECO:0000256" key="5">
    <source>
        <dbReference type="ARBA" id="ARBA00023015"/>
    </source>
</evidence>
<dbReference type="Pfam" id="PF00072">
    <property type="entry name" value="Response_reg"/>
    <property type="match status" value="1"/>
</dbReference>
<dbReference type="SUPFAM" id="SSF46894">
    <property type="entry name" value="C-terminal effector domain of the bipartite response regulators"/>
    <property type="match status" value="1"/>
</dbReference>
<dbReference type="SUPFAM" id="SSF52172">
    <property type="entry name" value="CheY-like"/>
    <property type="match status" value="1"/>
</dbReference>
<feature type="domain" description="Response regulatory" evidence="10">
    <location>
        <begin position="43"/>
        <end position="157"/>
    </location>
</feature>
<dbReference type="GO" id="GO:0000976">
    <property type="term" value="F:transcription cis-regulatory region binding"/>
    <property type="evidence" value="ECO:0007669"/>
    <property type="project" value="TreeGrafter"/>
</dbReference>
<comment type="caution">
    <text evidence="12">The sequence shown here is derived from an EMBL/GenBank/DDBJ whole genome shotgun (WGS) entry which is preliminary data.</text>
</comment>
<reference evidence="12 13" key="1">
    <citation type="journal article" date="2014" name="Syst. Appl. Microbiol.">
        <title>Genomic insights into the taxonomic status of the three subspecies of Bacillus subtilis.</title>
        <authorList>
            <person name="Yi H."/>
            <person name="Chun J."/>
            <person name="Cha C.J."/>
        </authorList>
    </citation>
    <scope>NUCLEOTIDE SEQUENCE [LARGE SCALE GENOMIC DNA]</scope>
    <source>
        <strain evidence="12 13">KCTC 13429</strain>
    </source>
</reference>
<dbReference type="Gene3D" id="6.10.250.690">
    <property type="match status" value="1"/>
</dbReference>
<dbReference type="GO" id="GO:0006355">
    <property type="term" value="P:regulation of DNA-templated transcription"/>
    <property type="evidence" value="ECO:0007669"/>
    <property type="project" value="InterPro"/>
</dbReference>
<evidence type="ECO:0000256" key="1">
    <source>
        <dbReference type="ARBA" id="ARBA00004496"/>
    </source>
</evidence>
<dbReference type="PROSITE" id="PS50110">
    <property type="entry name" value="RESPONSE_REGULATORY"/>
    <property type="match status" value="1"/>
</dbReference>
<evidence type="ECO:0000256" key="2">
    <source>
        <dbReference type="ARBA" id="ARBA00022490"/>
    </source>
</evidence>
<comment type="subcellular location">
    <subcellularLocation>
        <location evidence="1">Cytoplasm</location>
    </subcellularLocation>
</comment>
<dbReference type="GO" id="GO:0000156">
    <property type="term" value="F:phosphorelay response regulator activity"/>
    <property type="evidence" value="ECO:0007669"/>
    <property type="project" value="TreeGrafter"/>
</dbReference>
<dbReference type="InterPro" id="IPR011006">
    <property type="entry name" value="CheY-like_superfamily"/>
</dbReference>
<evidence type="ECO:0000256" key="9">
    <source>
        <dbReference type="PROSITE-ProRule" id="PRU01091"/>
    </source>
</evidence>
<dbReference type="Gene3D" id="1.10.10.10">
    <property type="entry name" value="Winged helix-like DNA-binding domain superfamily/Winged helix DNA-binding domain"/>
    <property type="match status" value="1"/>
</dbReference>
<keyword evidence="6 9" id="KW-0238">DNA-binding</keyword>
<dbReference type="Pfam" id="PF00486">
    <property type="entry name" value="Trans_reg_C"/>
    <property type="match status" value="1"/>
</dbReference>
<evidence type="ECO:0000256" key="7">
    <source>
        <dbReference type="ARBA" id="ARBA00023163"/>
    </source>
</evidence>
<feature type="DNA-binding region" description="OmpR/PhoB-type" evidence="9">
    <location>
        <begin position="169"/>
        <end position="268"/>
    </location>
</feature>
<keyword evidence="13" id="KW-1185">Reference proteome</keyword>
<keyword evidence="7" id="KW-0804">Transcription</keyword>
<dbReference type="InterPro" id="IPR001867">
    <property type="entry name" value="OmpR/PhoB-type_DNA-bd"/>
</dbReference>
<dbReference type="EMBL" id="AMXN01000007">
    <property type="protein sequence ID" value="ELS59895.1"/>
    <property type="molecule type" value="Genomic_DNA"/>
</dbReference>
<evidence type="ECO:0000256" key="6">
    <source>
        <dbReference type="ARBA" id="ARBA00023125"/>
    </source>
</evidence>
<evidence type="ECO:0000256" key="8">
    <source>
        <dbReference type="PROSITE-ProRule" id="PRU00169"/>
    </source>
</evidence>
<keyword evidence="3 8" id="KW-0597">Phosphoprotein</keyword>
<dbReference type="GO" id="GO:0005829">
    <property type="term" value="C:cytosol"/>
    <property type="evidence" value="ECO:0007669"/>
    <property type="project" value="TreeGrafter"/>
</dbReference>
<evidence type="ECO:0000256" key="3">
    <source>
        <dbReference type="ARBA" id="ARBA00022553"/>
    </source>
</evidence>
<proteinExistence type="predicted"/>
<dbReference type="InterPro" id="IPR016032">
    <property type="entry name" value="Sig_transdc_resp-reg_C-effctor"/>
</dbReference>
<evidence type="ECO:0000259" key="10">
    <source>
        <dbReference type="PROSITE" id="PS50110"/>
    </source>
</evidence>
<feature type="modified residue" description="4-aspartylphosphate" evidence="8">
    <location>
        <position position="93"/>
    </location>
</feature>
<dbReference type="InterPro" id="IPR001789">
    <property type="entry name" value="Sig_transdc_resp-reg_receiver"/>
</dbReference>
<sequence length="275" mass="31248">MFPFSVCHARQTFPIQKCTKNKRYNDKMKKTVTERNIKVENASILIVDDEKAIVDMIKRVLEKEGYRNILDAASAEEAIPVVKANKVDLIVLDVMMGGMSGFEACTLIREYSDAPIFFLTARSSDADKLSGFAVGADDYITKPFNPLELAARIRAHLKRTYQSKETSSNQTYTYDYFTFSPQNAELIVGGEAVACSAQLLQLLQYFCEHPNVVLSKDQIYEKVWGYPSYGDNNTVMVHIRKLREKIERDPSNPEYIVTVRGLGYRFIPNPEGKRS</sequence>
<dbReference type="PANTHER" id="PTHR48111:SF52">
    <property type="entry name" value="TRANSCRIPTIONAL REGULATORY PROTEIN YVRH"/>
    <property type="match status" value="1"/>
</dbReference>
<keyword evidence="5" id="KW-0805">Transcription regulation</keyword>
<dbReference type="AlphaFoldDB" id="A0A9W5LFS4"/>
<dbReference type="SMART" id="SM00862">
    <property type="entry name" value="Trans_reg_C"/>
    <property type="match status" value="1"/>
</dbReference>
<dbReference type="FunFam" id="3.40.50.2300:FF:000001">
    <property type="entry name" value="DNA-binding response regulator PhoB"/>
    <property type="match status" value="1"/>
</dbReference>
<dbReference type="Proteomes" id="UP000011182">
    <property type="component" value="Unassembled WGS sequence"/>
</dbReference>
<dbReference type="Gene3D" id="3.40.50.2300">
    <property type="match status" value="1"/>
</dbReference>
<evidence type="ECO:0000313" key="12">
    <source>
        <dbReference type="EMBL" id="ELS59895.1"/>
    </source>
</evidence>
<accession>A0A9W5LFS4</accession>
<dbReference type="CDD" id="cd17574">
    <property type="entry name" value="REC_OmpR"/>
    <property type="match status" value="1"/>
</dbReference>
<evidence type="ECO:0000313" key="13">
    <source>
        <dbReference type="Proteomes" id="UP000011182"/>
    </source>
</evidence>
<name>A0A9W5LFS4_9BACI</name>